<dbReference type="Pfam" id="PF00583">
    <property type="entry name" value="Acetyltransf_1"/>
    <property type="match status" value="1"/>
</dbReference>
<keyword evidence="1" id="KW-0808">Transferase</keyword>
<evidence type="ECO:0000259" key="3">
    <source>
        <dbReference type="PROSITE" id="PS51186"/>
    </source>
</evidence>
<dbReference type="Gene3D" id="3.40.630.30">
    <property type="match status" value="1"/>
</dbReference>
<accession>A0ABQ1P202</accession>
<proteinExistence type="predicted"/>
<comment type="caution">
    <text evidence="4">The sequence shown here is derived from an EMBL/GenBank/DDBJ whole genome shotgun (WGS) entry which is preliminary data.</text>
</comment>
<dbReference type="EMBL" id="BMKI01000003">
    <property type="protein sequence ID" value="GGC89200.1"/>
    <property type="molecule type" value="Genomic_DNA"/>
</dbReference>
<dbReference type="InterPro" id="IPR051016">
    <property type="entry name" value="Diverse_Substrate_AcTransf"/>
</dbReference>
<sequence length="151" mass="17603">MEINIRCSEMKDLPELTTLMQKYMDLSVLKPTITRTQIEEHIRHLVDSDYLGCQLVAEIDQKIVGFATLYYSFSTMKLQRVLNMNDLFVDSDYRGLAIGKKLIQECILFGEKHNCASMIWETHIDNLGAQKLYDSFGERTDSWVHYEKTLL</sequence>
<dbReference type="PANTHER" id="PTHR10545:SF29">
    <property type="entry name" value="GH14572P-RELATED"/>
    <property type="match status" value="1"/>
</dbReference>
<evidence type="ECO:0000256" key="1">
    <source>
        <dbReference type="ARBA" id="ARBA00022679"/>
    </source>
</evidence>
<reference evidence="5" key="1">
    <citation type="journal article" date="2019" name="Int. J. Syst. Evol. Microbiol.">
        <title>The Global Catalogue of Microorganisms (GCM) 10K type strain sequencing project: providing services to taxonomists for standard genome sequencing and annotation.</title>
        <authorList>
            <consortium name="The Broad Institute Genomics Platform"/>
            <consortium name="The Broad Institute Genome Sequencing Center for Infectious Disease"/>
            <person name="Wu L."/>
            <person name="Ma J."/>
        </authorList>
    </citation>
    <scope>NUCLEOTIDE SEQUENCE [LARGE SCALE GENOMIC DNA]</scope>
    <source>
        <strain evidence="5">CGMCC 1.15942</strain>
    </source>
</reference>
<evidence type="ECO:0000256" key="2">
    <source>
        <dbReference type="ARBA" id="ARBA00023315"/>
    </source>
</evidence>
<dbReference type="Proteomes" id="UP000630615">
    <property type="component" value="Unassembled WGS sequence"/>
</dbReference>
<keyword evidence="2" id="KW-0012">Acyltransferase</keyword>
<dbReference type="PANTHER" id="PTHR10545">
    <property type="entry name" value="DIAMINE N-ACETYLTRANSFERASE"/>
    <property type="match status" value="1"/>
</dbReference>
<name>A0ABQ1P202_9ENTE</name>
<dbReference type="SUPFAM" id="SSF55729">
    <property type="entry name" value="Acyl-CoA N-acyltransferases (Nat)"/>
    <property type="match status" value="1"/>
</dbReference>
<keyword evidence="5" id="KW-1185">Reference proteome</keyword>
<dbReference type="InterPro" id="IPR016181">
    <property type="entry name" value="Acyl_CoA_acyltransferase"/>
</dbReference>
<dbReference type="CDD" id="cd04301">
    <property type="entry name" value="NAT_SF"/>
    <property type="match status" value="1"/>
</dbReference>
<dbReference type="PROSITE" id="PS51186">
    <property type="entry name" value="GNAT"/>
    <property type="match status" value="1"/>
</dbReference>
<feature type="domain" description="N-acetyltransferase" evidence="3">
    <location>
        <begin position="3"/>
        <end position="151"/>
    </location>
</feature>
<dbReference type="InterPro" id="IPR000182">
    <property type="entry name" value="GNAT_dom"/>
</dbReference>
<organism evidence="4 5">
    <name type="scientific">Enterococcus wangshanyuanii</name>
    <dbReference type="NCBI Taxonomy" id="2005703"/>
    <lineage>
        <taxon>Bacteria</taxon>
        <taxon>Bacillati</taxon>
        <taxon>Bacillota</taxon>
        <taxon>Bacilli</taxon>
        <taxon>Lactobacillales</taxon>
        <taxon>Enterococcaceae</taxon>
        <taxon>Enterococcus</taxon>
    </lineage>
</organism>
<evidence type="ECO:0000313" key="5">
    <source>
        <dbReference type="Proteomes" id="UP000630615"/>
    </source>
</evidence>
<protein>
    <submittedName>
        <fullName evidence="4">N-acetyltransferase</fullName>
    </submittedName>
</protein>
<gene>
    <name evidence="4" type="ORF">GCM10011573_18580</name>
</gene>
<dbReference type="RefSeq" id="WP_088271120.1">
    <property type="nucleotide sequence ID" value="NZ_BMKI01000003.1"/>
</dbReference>
<evidence type="ECO:0000313" key="4">
    <source>
        <dbReference type="EMBL" id="GGC89200.1"/>
    </source>
</evidence>